<protein>
    <recommendedName>
        <fullName evidence="3">F-box domain-containing protein</fullName>
    </recommendedName>
</protein>
<comment type="caution">
    <text evidence="1">The sequence shown here is derived from an EMBL/GenBank/DDBJ whole genome shotgun (WGS) entry which is preliminary data.</text>
</comment>
<sequence>MPPALPIEICCSIIQSVDAVEDLLDLSLCCSAFREEAQRLLFRHPSTPTHRDQMLFILAICTAPERLGPLVHTYTMEYNPGPGADVGQEATFIAFAISAMSNLKQIEHCASTIMPLKIYNNCKASLDSFNYYRDSKASPDISSLVYDVLPNQPSLTHMIIECSGRVKIDSKMMKDAADLCPSLVSLSVSSRAIGKLLLQRKKYLQSLQWMAGTSTPGTCMTVAQYNHLNYLMMTIVMRRLKTSFSQHLSSLVLLELCFASSWADDILIAEIQFIAHIPLLQYLIIYGGNLATIESLENGQQMACPEVALSAFRMRSTLKHIDLGSMRERPTTYRRVFAPPSEGGLVQIRVVSSKEVDAFRIKYSLR</sequence>
<proteinExistence type="predicted"/>
<gene>
    <name evidence="1" type="ORF">D9619_011980</name>
</gene>
<evidence type="ECO:0000313" key="2">
    <source>
        <dbReference type="Proteomes" id="UP000567179"/>
    </source>
</evidence>
<dbReference type="EMBL" id="JAACJJ010000044">
    <property type="protein sequence ID" value="KAF5314290.1"/>
    <property type="molecule type" value="Genomic_DNA"/>
</dbReference>
<dbReference type="OrthoDB" id="2522477at2759"/>
<dbReference type="Proteomes" id="UP000567179">
    <property type="component" value="Unassembled WGS sequence"/>
</dbReference>
<evidence type="ECO:0008006" key="3">
    <source>
        <dbReference type="Google" id="ProtNLM"/>
    </source>
</evidence>
<evidence type="ECO:0000313" key="1">
    <source>
        <dbReference type="EMBL" id="KAF5314290.1"/>
    </source>
</evidence>
<dbReference type="AlphaFoldDB" id="A0A8H5EVN7"/>
<dbReference type="InterPro" id="IPR032675">
    <property type="entry name" value="LRR_dom_sf"/>
</dbReference>
<name>A0A8H5EVN7_9AGAR</name>
<dbReference type="Gene3D" id="3.80.10.10">
    <property type="entry name" value="Ribonuclease Inhibitor"/>
    <property type="match status" value="1"/>
</dbReference>
<keyword evidence="2" id="KW-1185">Reference proteome</keyword>
<reference evidence="1 2" key="1">
    <citation type="journal article" date="2020" name="ISME J.">
        <title>Uncovering the hidden diversity of litter-decomposition mechanisms in mushroom-forming fungi.</title>
        <authorList>
            <person name="Floudas D."/>
            <person name="Bentzer J."/>
            <person name="Ahren D."/>
            <person name="Johansson T."/>
            <person name="Persson P."/>
            <person name="Tunlid A."/>
        </authorList>
    </citation>
    <scope>NUCLEOTIDE SEQUENCE [LARGE SCALE GENOMIC DNA]</scope>
    <source>
        <strain evidence="1 2">CBS 101986</strain>
    </source>
</reference>
<accession>A0A8H5EVN7</accession>
<organism evidence="1 2">
    <name type="scientific">Psilocybe cf. subviscida</name>
    <dbReference type="NCBI Taxonomy" id="2480587"/>
    <lineage>
        <taxon>Eukaryota</taxon>
        <taxon>Fungi</taxon>
        <taxon>Dikarya</taxon>
        <taxon>Basidiomycota</taxon>
        <taxon>Agaricomycotina</taxon>
        <taxon>Agaricomycetes</taxon>
        <taxon>Agaricomycetidae</taxon>
        <taxon>Agaricales</taxon>
        <taxon>Agaricineae</taxon>
        <taxon>Strophariaceae</taxon>
        <taxon>Psilocybe</taxon>
    </lineage>
</organism>